<dbReference type="GO" id="GO:0009228">
    <property type="term" value="P:thiamine biosynthetic process"/>
    <property type="evidence" value="ECO:0007669"/>
    <property type="project" value="UniProtKB-KW"/>
</dbReference>
<dbReference type="AlphaFoldDB" id="A0A2S6H3L4"/>
<comment type="pathway">
    <text evidence="2">Cofactor biosynthesis; thiamine diphosphate biosynthesis.</text>
</comment>
<comment type="function">
    <text evidence="1">Responsible for the formation of the pyrimidine heterocycle in the thiamine biosynthesis pathway. Catalyzes the formation of hydroxymethylpyrimidine phosphate (HMP-P) from histidine and pyridoxal phosphate (PLP). The protein uses PLP and the active site histidine to form HMP-P, generating an inactive enzyme. The enzyme can only undergo a single turnover, which suggests it is a suicide enzyme.</text>
</comment>
<evidence type="ECO:0000256" key="9">
    <source>
        <dbReference type="ARBA" id="ARBA00023004"/>
    </source>
</evidence>
<evidence type="ECO:0000256" key="11">
    <source>
        <dbReference type="ARBA" id="ARBA00048179"/>
    </source>
</evidence>
<evidence type="ECO:0000256" key="5">
    <source>
        <dbReference type="ARBA" id="ARBA00022679"/>
    </source>
</evidence>
<evidence type="ECO:0000259" key="13">
    <source>
        <dbReference type="Pfam" id="PF09084"/>
    </source>
</evidence>
<evidence type="ECO:0000313" key="14">
    <source>
        <dbReference type="EMBL" id="PPK72010.1"/>
    </source>
</evidence>
<accession>A0A2S6H3L4</accession>
<evidence type="ECO:0000256" key="4">
    <source>
        <dbReference type="ARBA" id="ARBA00011738"/>
    </source>
</evidence>
<dbReference type="GO" id="GO:0046872">
    <property type="term" value="F:metal ion binding"/>
    <property type="evidence" value="ECO:0007669"/>
    <property type="project" value="UniProtKB-KW"/>
</dbReference>
<dbReference type="PANTHER" id="PTHR31528:SF1">
    <property type="entry name" value="4-AMINO-5-HYDROXYMETHYL-2-METHYLPYRIMIDINE PHOSPHATE SYNTHASE THI11-RELATED"/>
    <property type="match status" value="1"/>
</dbReference>
<keyword evidence="9" id="KW-0408">Iron</keyword>
<evidence type="ECO:0000256" key="10">
    <source>
        <dbReference type="ARBA" id="ARBA00033171"/>
    </source>
</evidence>
<feature type="domain" description="SsuA/THI5-like" evidence="13">
    <location>
        <begin position="51"/>
        <end position="260"/>
    </location>
</feature>
<keyword evidence="6" id="KW-0479">Metal-binding</keyword>
<evidence type="ECO:0000256" key="8">
    <source>
        <dbReference type="ARBA" id="ARBA00022977"/>
    </source>
</evidence>
<dbReference type="Pfam" id="PF09084">
    <property type="entry name" value="NMT1"/>
    <property type="match status" value="1"/>
</dbReference>
<evidence type="ECO:0000256" key="2">
    <source>
        <dbReference type="ARBA" id="ARBA00004948"/>
    </source>
</evidence>
<evidence type="ECO:0000256" key="3">
    <source>
        <dbReference type="ARBA" id="ARBA00009406"/>
    </source>
</evidence>
<feature type="signal peptide" evidence="12">
    <location>
        <begin position="1"/>
        <end position="33"/>
    </location>
</feature>
<protein>
    <recommendedName>
        <fullName evidence="10">Thiamine pyrimidine synthase</fullName>
    </recommendedName>
</protein>
<feature type="chain" id="PRO_5015497600" description="Thiamine pyrimidine synthase" evidence="12">
    <location>
        <begin position="34"/>
        <end position="339"/>
    </location>
</feature>
<dbReference type="SUPFAM" id="SSF53850">
    <property type="entry name" value="Periplasmic binding protein-like II"/>
    <property type="match status" value="1"/>
</dbReference>
<dbReference type="Gene3D" id="3.40.190.10">
    <property type="entry name" value="Periplasmic binding protein-like II"/>
    <property type="match status" value="2"/>
</dbReference>
<dbReference type="PROSITE" id="PS51257">
    <property type="entry name" value="PROKAR_LIPOPROTEIN"/>
    <property type="match status" value="1"/>
</dbReference>
<keyword evidence="5" id="KW-0808">Transferase</keyword>
<keyword evidence="12" id="KW-0732">Signal</keyword>
<sequence>MWHKNRLQQKKHSIIAVMSVLFMACVLARPVGAAEVPLKNASFMPLWGSQAQFAGYYVALDKGIYARHGIDLKILKAGPGHTPTQALEEGAADFAVVWLTTALLHRAAGKELVNLAQIIQRSALMLVSKKTAGIKTIADMDGKKVGLWEGDVSIPPRTLFANHRIKVREVRQSHTVNLFLRGGIDVTSAMWFNEYHTILDSGIDPDELNVIFLRDWGMNFIEDGIYAMEKTLRNDPALAAAFVNASLEGWRYAFEHPDEALDIVIKYMREDHLPANRMHQKWMLDRMRDLMMPVNPQGSFGSLTEQDYEAVGRAMQRNGLIESYPDYSTFSWKSDAQEK</sequence>
<dbReference type="Proteomes" id="UP000238071">
    <property type="component" value="Unassembled WGS sequence"/>
</dbReference>
<evidence type="ECO:0000313" key="15">
    <source>
        <dbReference type="Proteomes" id="UP000238071"/>
    </source>
</evidence>
<dbReference type="InterPro" id="IPR015168">
    <property type="entry name" value="SsuA/THI5"/>
</dbReference>
<dbReference type="InterPro" id="IPR027939">
    <property type="entry name" value="NMT1/THI5"/>
</dbReference>
<dbReference type="GO" id="GO:0016740">
    <property type="term" value="F:transferase activity"/>
    <property type="evidence" value="ECO:0007669"/>
    <property type="project" value="UniProtKB-KW"/>
</dbReference>
<evidence type="ECO:0000256" key="1">
    <source>
        <dbReference type="ARBA" id="ARBA00003469"/>
    </source>
</evidence>
<comment type="subunit">
    <text evidence="4">Homodimer.</text>
</comment>
<evidence type="ECO:0000256" key="7">
    <source>
        <dbReference type="ARBA" id="ARBA00022898"/>
    </source>
</evidence>
<reference evidence="14 15" key="1">
    <citation type="submission" date="2018-02" db="EMBL/GenBank/DDBJ databases">
        <title>Subsurface microbial communities from deep shales in Ohio and West Virginia, USA.</title>
        <authorList>
            <person name="Wrighton K."/>
        </authorList>
    </citation>
    <scope>NUCLEOTIDE SEQUENCE [LARGE SCALE GENOMIC DNA]</scope>
    <source>
        <strain evidence="14 15">OWC-G53F</strain>
    </source>
</reference>
<dbReference type="PANTHER" id="PTHR31528">
    <property type="entry name" value="4-AMINO-5-HYDROXYMETHYL-2-METHYLPYRIMIDINE PHOSPHATE SYNTHASE THI11-RELATED"/>
    <property type="match status" value="1"/>
</dbReference>
<gene>
    <name evidence="14" type="ORF">B0F88_105122</name>
</gene>
<comment type="catalytic activity">
    <reaction evidence="11">
        <text>N(6)-(pyridoxal phosphate)-L-lysyl-[4-amino-5-hydroxymethyl-2-methylpyrimidine phosphate synthase] + L-histidyl-[4-amino-5-hydroxymethyl-2-methylpyrimidine phosphate synthase] + 2 Fe(3+) + 4 H2O = L-lysyl-[4-amino-5-hydroxymethyl-2-methylpyrimidine phosphate synthase] + (2S)-2-amino-5-hydroxy-4-oxopentanoyl-[4-amino-5-hydroxymethyl-2-methylpyrimidine phosphate synthase] + 4-amino-2-methyl-5-(phosphooxymethyl)pyrimidine + 3-oxopropanoate + 2 Fe(2+) + 2 H(+)</text>
        <dbReference type="Rhea" id="RHEA:65756"/>
        <dbReference type="Rhea" id="RHEA-COMP:16892"/>
        <dbReference type="Rhea" id="RHEA-COMP:16893"/>
        <dbReference type="Rhea" id="RHEA-COMP:16894"/>
        <dbReference type="Rhea" id="RHEA-COMP:16895"/>
        <dbReference type="ChEBI" id="CHEBI:15377"/>
        <dbReference type="ChEBI" id="CHEBI:15378"/>
        <dbReference type="ChEBI" id="CHEBI:29033"/>
        <dbReference type="ChEBI" id="CHEBI:29034"/>
        <dbReference type="ChEBI" id="CHEBI:29969"/>
        <dbReference type="ChEBI" id="CHEBI:29979"/>
        <dbReference type="ChEBI" id="CHEBI:33190"/>
        <dbReference type="ChEBI" id="CHEBI:58354"/>
        <dbReference type="ChEBI" id="CHEBI:143915"/>
        <dbReference type="ChEBI" id="CHEBI:157692"/>
    </reaction>
    <physiologicalReaction direction="left-to-right" evidence="11">
        <dbReference type="Rhea" id="RHEA:65757"/>
    </physiologicalReaction>
</comment>
<keyword evidence="8" id="KW-0784">Thiamine biosynthesis</keyword>
<comment type="similarity">
    <text evidence="3">Belongs to the NMT1/THI5 family.</text>
</comment>
<evidence type="ECO:0000256" key="6">
    <source>
        <dbReference type="ARBA" id="ARBA00022723"/>
    </source>
</evidence>
<keyword evidence="15" id="KW-1185">Reference proteome</keyword>
<comment type="caution">
    <text evidence="14">The sequence shown here is derived from an EMBL/GenBank/DDBJ whole genome shotgun (WGS) entry which is preliminary data.</text>
</comment>
<evidence type="ECO:0000256" key="12">
    <source>
        <dbReference type="SAM" id="SignalP"/>
    </source>
</evidence>
<keyword evidence="7" id="KW-0663">Pyridoxal phosphate</keyword>
<proteinExistence type="inferred from homology"/>
<organism evidence="14 15">
    <name type="scientific">Methylobacter tundripaludum</name>
    <dbReference type="NCBI Taxonomy" id="173365"/>
    <lineage>
        <taxon>Bacteria</taxon>
        <taxon>Pseudomonadati</taxon>
        <taxon>Pseudomonadota</taxon>
        <taxon>Gammaproteobacteria</taxon>
        <taxon>Methylococcales</taxon>
        <taxon>Methylococcaceae</taxon>
        <taxon>Methylobacter</taxon>
    </lineage>
</organism>
<dbReference type="EMBL" id="PTIY01000005">
    <property type="protein sequence ID" value="PPK72010.1"/>
    <property type="molecule type" value="Genomic_DNA"/>
</dbReference>
<name>A0A2S6H3L4_9GAMM</name>